<protein>
    <submittedName>
        <fullName evidence="2">Uncharacterized protein</fullName>
    </submittedName>
</protein>
<name>A0AAP9JIZ9_GLUTH</name>
<keyword evidence="2" id="KW-0614">Plasmid</keyword>
<dbReference type="Proteomes" id="UP000323560">
    <property type="component" value="Plasmid unnamed1"/>
</dbReference>
<feature type="compositionally biased region" description="Basic and acidic residues" evidence="1">
    <location>
        <begin position="183"/>
        <end position="205"/>
    </location>
</feature>
<feature type="region of interest" description="Disordered" evidence="1">
    <location>
        <begin position="181"/>
        <end position="205"/>
    </location>
</feature>
<accession>A0AAP9JIZ9</accession>
<gene>
    <name evidence="2" type="ORF">FXF46_16290</name>
</gene>
<dbReference type="EMBL" id="CP043044">
    <property type="protein sequence ID" value="QEH97848.1"/>
    <property type="molecule type" value="Genomic_DNA"/>
</dbReference>
<evidence type="ECO:0000313" key="2">
    <source>
        <dbReference type="EMBL" id="QEH97848.1"/>
    </source>
</evidence>
<proteinExistence type="predicted"/>
<evidence type="ECO:0000313" key="3">
    <source>
        <dbReference type="Proteomes" id="UP000323560"/>
    </source>
</evidence>
<dbReference type="KEGG" id="gti:FXF46_16290"/>
<reference evidence="2 3" key="1">
    <citation type="submission" date="2019-08" db="EMBL/GenBank/DDBJ databases">
        <title>Gluconobacter frateurii HD924 genome.</title>
        <authorList>
            <person name="Liu Y."/>
            <person name="Zhang P."/>
        </authorList>
    </citation>
    <scope>NUCLEOTIDE SEQUENCE [LARGE SCALE GENOMIC DNA]</scope>
    <source>
        <strain evidence="2 3">HD924</strain>
        <plasmid evidence="2 3">unnamed1</plasmid>
    </source>
</reference>
<geneLocation type="plasmid" evidence="2 3">
    <name>unnamed1</name>
</geneLocation>
<evidence type="ECO:0000256" key="1">
    <source>
        <dbReference type="SAM" id="MobiDB-lite"/>
    </source>
</evidence>
<dbReference type="AlphaFoldDB" id="A0AAP9JIZ9"/>
<sequence length="205" mass="23252">MNPAPRKSSFDFSEALKNRVKNRVDRLKKAIDKVRDELYPQLECPSHSWYRKVIARSAGFPSLHALEEAVKRGEQTLISRLSEDDPSYQERLSIALSDNFGVAVTSGILSRLPPCMQGERDPDVLPAVIVRGHPWGFLGPRMSLAEHDDLTRSLNGGSLPEFSPEFEKRSKYFFRKLYGGKGQETDLKGGFRDRLFNEKSPKTNK</sequence>
<organism evidence="2 3">
    <name type="scientific">Gluconobacter thailandicus</name>
    <dbReference type="NCBI Taxonomy" id="257438"/>
    <lineage>
        <taxon>Bacteria</taxon>
        <taxon>Pseudomonadati</taxon>
        <taxon>Pseudomonadota</taxon>
        <taxon>Alphaproteobacteria</taxon>
        <taxon>Acetobacterales</taxon>
        <taxon>Acetobacteraceae</taxon>
        <taxon>Gluconobacter</taxon>
    </lineage>
</organism>
<dbReference type="RefSeq" id="WP_148621325.1">
    <property type="nucleotide sequence ID" value="NZ_CP043044.1"/>
</dbReference>